<evidence type="ECO:0000313" key="2">
    <source>
        <dbReference type="EnsemblMetazoa" id="ASIC018429-PA"/>
    </source>
</evidence>
<dbReference type="EnsemblMetazoa" id="ASIC018429-RA">
    <property type="protein sequence ID" value="ASIC018429-PA"/>
    <property type="gene ID" value="ASIC018429"/>
</dbReference>
<dbReference type="AlphaFoldDB" id="A0A084WJA5"/>
<dbReference type="VEuPathDB" id="VectorBase:ASIC018429"/>
<dbReference type="Proteomes" id="UP000030765">
    <property type="component" value="Unassembled WGS sequence"/>
</dbReference>
<reference evidence="1 3" key="1">
    <citation type="journal article" date="2014" name="BMC Genomics">
        <title>Genome sequence of Anopheles sinensis provides insight into genetics basis of mosquito competence for malaria parasites.</title>
        <authorList>
            <person name="Zhou D."/>
            <person name="Zhang D."/>
            <person name="Ding G."/>
            <person name="Shi L."/>
            <person name="Hou Q."/>
            <person name="Ye Y."/>
            <person name="Xu Y."/>
            <person name="Zhou H."/>
            <person name="Xiong C."/>
            <person name="Li S."/>
            <person name="Yu J."/>
            <person name="Hong S."/>
            <person name="Yu X."/>
            <person name="Zou P."/>
            <person name="Chen C."/>
            <person name="Chang X."/>
            <person name="Wang W."/>
            <person name="Lv Y."/>
            <person name="Sun Y."/>
            <person name="Ma L."/>
            <person name="Shen B."/>
            <person name="Zhu C."/>
        </authorList>
    </citation>
    <scope>NUCLEOTIDE SEQUENCE [LARGE SCALE GENOMIC DNA]</scope>
</reference>
<sequence>MACVNTVLAGLVPTHERRKPMEPQSASRTRKLAALKLATVEPLPREKTPSAMSGVTIQPVHWNCIYGGTVIVRDLPPRENITVGDPLAPWWLDSVRGTTVKPVHG</sequence>
<dbReference type="EMBL" id="KE525348">
    <property type="protein sequence ID" value="KFB50299.1"/>
    <property type="molecule type" value="Genomic_DNA"/>
</dbReference>
<proteinExistence type="predicted"/>
<evidence type="ECO:0000313" key="1">
    <source>
        <dbReference type="EMBL" id="KFB50299.1"/>
    </source>
</evidence>
<evidence type="ECO:0000313" key="3">
    <source>
        <dbReference type="Proteomes" id="UP000030765"/>
    </source>
</evidence>
<organism evidence="1">
    <name type="scientific">Anopheles sinensis</name>
    <name type="common">Mosquito</name>
    <dbReference type="NCBI Taxonomy" id="74873"/>
    <lineage>
        <taxon>Eukaryota</taxon>
        <taxon>Metazoa</taxon>
        <taxon>Ecdysozoa</taxon>
        <taxon>Arthropoda</taxon>
        <taxon>Hexapoda</taxon>
        <taxon>Insecta</taxon>
        <taxon>Pterygota</taxon>
        <taxon>Neoptera</taxon>
        <taxon>Endopterygota</taxon>
        <taxon>Diptera</taxon>
        <taxon>Nematocera</taxon>
        <taxon>Culicoidea</taxon>
        <taxon>Culicidae</taxon>
        <taxon>Anophelinae</taxon>
        <taxon>Anopheles</taxon>
    </lineage>
</organism>
<gene>
    <name evidence="1" type="ORF">ZHAS_00018429</name>
</gene>
<accession>A0A084WJA5</accession>
<dbReference type="EMBL" id="ATLV01024003">
    <property type="status" value="NOT_ANNOTATED_CDS"/>
    <property type="molecule type" value="Genomic_DNA"/>
</dbReference>
<reference evidence="2" key="2">
    <citation type="submission" date="2020-05" db="UniProtKB">
        <authorList>
            <consortium name="EnsemblMetazoa"/>
        </authorList>
    </citation>
    <scope>IDENTIFICATION</scope>
</reference>
<name>A0A084WJA5_ANOSI</name>
<keyword evidence="3" id="KW-1185">Reference proteome</keyword>
<protein>
    <submittedName>
        <fullName evidence="1 2">Arginine deiminase</fullName>
    </submittedName>
</protein>